<proteinExistence type="predicted"/>
<protein>
    <submittedName>
        <fullName evidence="2">Uncharacterized protein</fullName>
    </submittedName>
</protein>
<feature type="region of interest" description="Disordered" evidence="1">
    <location>
        <begin position="1"/>
        <end position="63"/>
    </location>
</feature>
<evidence type="ECO:0000313" key="3">
    <source>
        <dbReference type="Proteomes" id="UP000765509"/>
    </source>
</evidence>
<dbReference type="EMBL" id="AVOT02127441">
    <property type="protein sequence ID" value="MBW0587531.1"/>
    <property type="molecule type" value="Genomic_DNA"/>
</dbReference>
<keyword evidence="3" id="KW-1185">Reference proteome</keyword>
<feature type="compositionally biased region" description="Polar residues" evidence="1">
    <location>
        <begin position="21"/>
        <end position="43"/>
    </location>
</feature>
<accession>A0A9Q3KWN3</accession>
<sequence>MQNVRRIKTSNNPGDYGPQLESDSQQPNENLTDSSTKFPQDATSVPPPSSSTHSSKDSAINAVHPVLPIRHIAPLQKRTPKDAPPVLVNDSEMKLKEKFSVACLMMSKDFGGYVVLKRIMVCQDFKRM</sequence>
<comment type="caution">
    <text evidence="2">The sequence shown here is derived from an EMBL/GenBank/DDBJ whole genome shotgun (WGS) entry which is preliminary data.</text>
</comment>
<evidence type="ECO:0000313" key="2">
    <source>
        <dbReference type="EMBL" id="MBW0587531.1"/>
    </source>
</evidence>
<organism evidence="2 3">
    <name type="scientific">Austropuccinia psidii MF-1</name>
    <dbReference type="NCBI Taxonomy" id="1389203"/>
    <lineage>
        <taxon>Eukaryota</taxon>
        <taxon>Fungi</taxon>
        <taxon>Dikarya</taxon>
        <taxon>Basidiomycota</taxon>
        <taxon>Pucciniomycotina</taxon>
        <taxon>Pucciniomycetes</taxon>
        <taxon>Pucciniales</taxon>
        <taxon>Sphaerophragmiaceae</taxon>
        <taxon>Austropuccinia</taxon>
    </lineage>
</organism>
<gene>
    <name evidence="2" type="ORF">O181_127246</name>
</gene>
<evidence type="ECO:0000256" key="1">
    <source>
        <dbReference type="SAM" id="MobiDB-lite"/>
    </source>
</evidence>
<dbReference type="Proteomes" id="UP000765509">
    <property type="component" value="Unassembled WGS sequence"/>
</dbReference>
<name>A0A9Q3KWN3_9BASI</name>
<dbReference type="AlphaFoldDB" id="A0A9Q3KWN3"/>
<reference evidence="2" key="1">
    <citation type="submission" date="2021-03" db="EMBL/GenBank/DDBJ databases">
        <title>Draft genome sequence of rust myrtle Austropuccinia psidii MF-1, a brazilian biotype.</title>
        <authorList>
            <person name="Quecine M.C."/>
            <person name="Pachon D.M.R."/>
            <person name="Bonatelli M.L."/>
            <person name="Correr F.H."/>
            <person name="Franceschini L.M."/>
            <person name="Leite T.F."/>
            <person name="Margarido G.R.A."/>
            <person name="Almeida C.A."/>
            <person name="Ferrarezi J.A."/>
            <person name="Labate C.A."/>
        </authorList>
    </citation>
    <scope>NUCLEOTIDE SEQUENCE</scope>
    <source>
        <strain evidence="2">MF-1</strain>
    </source>
</reference>